<organism evidence="7 8">
    <name type="scientific">Chondromyces apiculatus DSM 436</name>
    <dbReference type="NCBI Taxonomy" id="1192034"/>
    <lineage>
        <taxon>Bacteria</taxon>
        <taxon>Pseudomonadati</taxon>
        <taxon>Myxococcota</taxon>
        <taxon>Polyangia</taxon>
        <taxon>Polyangiales</taxon>
        <taxon>Polyangiaceae</taxon>
        <taxon>Chondromyces</taxon>
    </lineage>
</organism>
<dbReference type="PANTHER" id="PTHR24422:SF27">
    <property type="entry name" value="PROTEIN-GLUTAMATE O-METHYLTRANSFERASE"/>
    <property type="match status" value="1"/>
</dbReference>
<dbReference type="eggNOG" id="COG2201">
    <property type="taxonomic scope" value="Bacteria"/>
</dbReference>
<dbReference type="InterPro" id="IPR022642">
    <property type="entry name" value="CheR_C"/>
</dbReference>
<dbReference type="CDD" id="cd16434">
    <property type="entry name" value="CheB-CheR_fusion"/>
    <property type="match status" value="1"/>
</dbReference>
<dbReference type="Pfam" id="PF03705">
    <property type="entry name" value="CheR_N"/>
    <property type="match status" value="1"/>
</dbReference>
<keyword evidence="8" id="KW-1185">Reference proteome</keyword>
<dbReference type="GO" id="GO:0005737">
    <property type="term" value="C:cytoplasm"/>
    <property type="evidence" value="ECO:0007669"/>
    <property type="project" value="InterPro"/>
</dbReference>
<protein>
    <submittedName>
        <fullName evidence="7">Chemotaxis protein methyltransferase CheR</fullName>
    </submittedName>
</protein>
<dbReference type="STRING" id="1192034.CAP_2349"/>
<dbReference type="InterPro" id="IPR013656">
    <property type="entry name" value="PAS_4"/>
</dbReference>
<evidence type="ECO:0000256" key="1">
    <source>
        <dbReference type="PROSITE-ProRule" id="PRU00050"/>
    </source>
</evidence>
<evidence type="ECO:0000313" key="7">
    <source>
        <dbReference type="EMBL" id="EYF06159.1"/>
    </source>
</evidence>
<feature type="compositionally biased region" description="Acidic residues" evidence="3">
    <location>
        <begin position="28"/>
        <end position="43"/>
    </location>
</feature>
<dbReference type="InterPro" id="IPR022641">
    <property type="entry name" value="CheR_N"/>
</dbReference>
<dbReference type="InterPro" id="IPR035909">
    <property type="entry name" value="CheB_C"/>
</dbReference>
<dbReference type="RefSeq" id="WP_197041170.1">
    <property type="nucleotide sequence ID" value="NZ_ASRX01000018.1"/>
</dbReference>
<dbReference type="InterPro" id="IPR000700">
    <property type="entry name" value="PAS-assoc_C"/>
</dbReference>
<dbReference type="GO" id="GO:0000156">
    <property type="term" value="F:phosphorelay response regulator activity"/>
    <property type="evidence" value="ECO:0007669"/>
    <property type="project" value="InterPro"/>
</dbReference>
<dbReference type="InterPro" id="IPR029063">
    <property type="entry name" value="SAM-dependent_MTases_sf"/>
</dbReference>
<dbReference type="Gene3D" id="3.40.50.150">
    <property type="entry name" value="Vaccinia Virus protein VP39"/>
    <property type="match status" value="1"/>
</dbReference>
<name>A0A017TAA8_9BACT</name>
<dbReference type="PANTHER" id="PTHR24422">
    <property type="entry name" value="CHEMOTAXIS PROTEIN METHYLTRANSFERASE"/>
    <property type="match status" value="1"/>
</dbReference>
<feature type="domain" description="CheR-type methyltransferase" evidence="6">
    <location>
        <begin position="281"/>
        <end position="523"/>
    </location>
</feature>
<evidence type="ECO:0000256" key="2">
    <source>
        <dbReference type="SAM" id="Coils"/>
    </source>
</evidence>
<feature type="region of interest" description="Disordered" evidence="3">
    <location>
        <begin position="1"/>
        <end position="78"/>
    </location>
</feature>
<dbReference type="PROSITE" id="PS50122">
    <property type="entry name" value="CHEB"/>
    <property type="match status" value="1"/>
</dbReference>
<feature type="compositionally biased region" description="Basic and acidic residues" evidence="3">
    <location>
        <begin position="721"/>
        <end position="730"/>
    </location>
</feature>
<evidence type="ECO:0000259" key="6">
    <source>
        <dbReference type="PROSITE" id="PS50123"/>
    </source>
</evidence>
<keyword evidence="1" id="KW-0145">Chemotaxis</keyword>
<dbReference type="EMBL" id="ASRX01000018">
    <property type="protein sequence ID" value="EYF06159.1"/>
    <property type="molecule type" value="Genomic_DNA"/>
</dbReference>
<dbReference type="PROSITE" id="PS50113">
    <property type="entry name" value="PAC"/>
    <property type="match status" value="1"/>
</dbReference>
<comment type="caution">
    <text evidence="7">The sequence shown here is derived from an EMBL/GenBank/DDBJ whole genome shotgun (WGS) entry which is preliminary data.</text>
</comment>
<dbReference type="SUPFAM" id="SSF53335">
    <property type="entry name" value="S-adenosyl-L-methionine-dependent methyltransferases"/>
    <property type="match status" value="1"/>
</dbReference>
<dbReference type="GO" id="GO:0008984">
    <property type="term" value="F:protein-glutamate methylesterase activity"/>
    <property type="evidence" value="ECO:0007669"/>
    <property type="project" value="InterPro"/>
</dbReference>
<dbReference type="PROSITE" id="PS50123">
    <property type="entry name" value="CHER"/>
    <property type="match status" value="1"/>
</dbReference>
<evidence type="ECO:0000259" key="5">
    <source>
        <dbReference type="PROSITE" id="PS50122"/>
    </source>
</evidence>
<reference evidence="7 8" key="1">
    <citation type="submission" date="2013-05" db="EMBL/GenBank/DDBJ databases">
        <title>Genome assembly of Chondromyces apiculatus DSM 436.</title>
        <authorList>
            <person name="Sharma G."/>
            <person name="Khatri I."/>
            <person name="Kaur C."/>
            <person name="Mayilraj S."/>
            <person name="Subramanian S."/>
        </authorList>
    </citation>
    <scope>NUCLEOTIDE SEQUENCE [LARGE SCALE GENOMIC DNA]</scope>
    <source>
        <strain evidence="7 8">DSM 436</strain>
    </source>
</reference>
<dbReference type="Pfam" id="PF13596">
    <property type="entry name" value="PAS_10"/>
    <property type="match status" value="1"/>
</dbReference>
<dbReference type="CDD" id="cd00130">
    <property type="entry name" value="PAS"/>
    <property type="match status" value="2"/>
</dbReference>
<evidence type="ECO:0000259" key="4">
    <source>
        <dbReference type="PROSITE" id="PS50113"/>
    </source>
</evidence>
<dbReference type="InterPro" id="IPR000780">
    <property type="entry name" value="CheR_MeTrfase"/>
</dbReference>
<dbReference type="Proteomes" id="UP000019678">
    <property type="component" value="Unassembled WGS sequence"/>
</dbReference>
<sequence length="1059" mass="117322">MGTDGEERPDDGTPEVVPAKGPVPATEDGAEAETQDSAEESGDGDLVGPGNEDAGKEQPELSGRPPEAEEDEGGSEEERAFGVVGIGASAGSLESLEALLRNLRPDTGLAFVLVQHLDPRQDSLLPELAARFTTMPVITVTQSLPLEPDHLYVMPPGTTVLLVAGRLTLEPRPTRGQNMPIDLFFRSLAMECRGRAIGVILSGMGTDGALGVKAIKAEGGLTFAESDETAKHSAMPRSAIATGCIDGVFSAPEIGSEISLVGPRLQGAYSHDELERGLGGDQDLRRIIALLRGAKRVDFSLYRHTTIRRRIIRRMLLHKLHRLADYLKLLKDEPAEIDALYQDVLIRVTSFFRDPAVHEILKETVFPALLREHIPEQPVRIWVPGCATGEEAYSLAMGLLECMEQLKVYLPVQVFATDVSETALELARAGVYVENIALDVSPERLRRFFVRSGKSYVISKVVREMCIFARQDLTSDPPFSRVDLISCRNVLIYIEPPLQKRVLNVFHYALKPNGILVLGHSETTSSAGELFKVIDRKHKIFAKTSALSRVAVDFLPTLQPAASGLTTRPALVRALSETTGQTTQRDADRLVMARYAPPGVVISQDMHVVQFRGQTGDYLEPAPGEPSFNLMKMARPPLPMEIRTAVHKAQKSGEATRSNPVVLSVNGTPRTVVVEVLPLRTITQEGRDLGAPVHYVVLFEAQRASQMPTRESRNQRRHSRERPLTAEERHEVAHLKQDLAASREHMQSIIEEREAVNEELQSANEEILSSNEELQSINEELETAKEELQSTNEELTTVNEELRGRNLELTQLNNDLNNSLSSVNLPIVMLSTDLKIRRFTPMAERVLTLIPTDIGRPISDIRPKIEVVDLEARIAEVIDTMKSFEGDVRDRDGRWFSMRIRPYRTVENKIEGAVLTLVDVDASRRALEEAQEIRAYADGILALLPEPMCVLDGALRVRNTNGAFQDLFQVTADAVRGRFFYDLDGGPWRLHSTRVLLEEVLPRQVILKDHLLELELADGARQPVLLSARSIPGQGGKPAEFLLVAVRETKRRELQEQGE</sequence>
<dbReference type="Gene3D" id="3.40.50.180">
    <property type="entry name" value="Methylesterase CheB, C-terminal domain"/>
    <property type="match status" value="1"/>
</dbReference>
<dbReference type="GO" id="GO:0008757">
    <property type="term" value="F:S-adenosylmethionine-dependent methyltransferase activity"/>
    <property type="evidence" value="ECO:0007669"/>
    <property type="project" value="InterPro"/>
</dbReference>
<dbReference type="SUPFAM" id="SSF47757">
    <property type="entry name" value="Chemotaxis receptor methyltransferase CheR, N-terminal domain"/>
    <property type="match status" value="1"/>
</dbReference>
<feature type="active site" evidence="1">
    <location>
        <position position="89"/>
    </location>
</feature>
<keyword evidence="2" id="KW-0175">Coiled coil</keyword>
<accession>A0A017TAA8</accession>
<dbReference type="SMART" id="SM00138">
    <property type="entry name" value="MeTrc"/>
    <property type="match status" value="1"/>
</dbReference>
<keyword evidence="7" id="KW-0489">Methyltransferase</keyword>
<dbReference type="InterPro" id="IPR000673">
    <property type="entry name" value="Sig_transdc_resp-reg_Me-estase"/>
</dbReference>
<dbReference type="AlphaFoldDB" id="A0A017TAA8"/>
<dbReference type="SUPFAM" id="SSF52738">
    <property type="entry name" value="Methylesterase CheB, C-terminal domain"/>
    <property type="match status" value="1"/>
</dbReference>
<feature type="coiled-coil region" evidence="2">
    <location>
        <begin position="739"/>
        <end position="819"/>
    </location>
</feature>
<dbReference type="InterPro" id="IPR035965">
    <property type="entry name" value="PAS-like_dom_sf"/>
</dbReference>
<gene>
    <name evidence="7" type="ORF">CAP_2349</name>
</gene>
<dbReference type="Pfam" id="PF08448">
    <property type="entry name" value="PAS_4"/>
    <property type="match status" value="1"/>
</dbReference>
<dbReference type="GO" id="GO:0006935">
    <property type="term" value="P:chemotaxis"/>
    <property type="evidence" value="ECO:0007669"/>
    <property type="project" value="UniProtKB-UniRule"/>
</dbReference>
<keyword evidence="1" id="KW-0378">Hydrolase</keyword>
<dbReference type="Gene3D" id="3.30.450.20">
    <property type="entry name" value="PAS domain"/>
    <property type="match status" value="2"/>
</dbReference>
<dbReference type="InterPro" id="IPR000014">
    <property type="entry name" value="PAS"/>
</dbReference>
<dbReference type="SMART" id="SM00091">
    <property type="entry name" value="PAS"/>
    <property type="match status" value="2"/>
</dbReference>
<keyword evidence="7" id="KW-0808">Transferase</keyword>
<feature type="domain" description="PAC" evidence="4">
    <location>
        <begin position="882"/>
        <end position="932"/>
    </location>
</feature>
<proteinExistence type="predicted"/>
<dbReference type="CDD" id="cd02440">
    <property type="entry name" value="AdoMet_MTases"/>
    <property type="match status" value="1"/>
</dbReference>
<dbReference type="PRINTS" id="PR00996">
    <property type="entry name" value="CHERMTFRASE"/>
</dbReference>
<feature type="region of interest" description="Disordered" evidence="3">
    <location>
        <begin position="704"/>
        <end position="730"/>
    </location>
</feature>
<feature type="active site" evidence="1">
    <location>
        <position position="116"/>
    </location>
</feature>
<dbReference type="InterPro" id="IPR050903">
    <property type="entry name" value="Bact_Chemotaxis_MeTrfase"/>
</dbReference>
<feature type="active site" evidence="1">
    <location>
        <position position="207"/>
    </location>
</feature>
<feature type="domain" description="CheB-type methylesterase" evidence="5">
    <location>
        <begin position="83"/>
        <end position="258"/>
    </location>
</feature>
<dbReference type="Pfam" id="PF01339">
    <property type="entry name" value="CheB_methylest"/>
    <property type="match status" value="1"/>
</dbReference>
<evidence type="ECO:0000256" key="3">
    <source>
        <dbReference type="SAM" id="MobiDB-lite"/>
    </source>
</evidence>
<evidence type="ECO:0000313" key="8">
    <source>
        <dbReference type="Proteomes" id="UP000019678"/>
    </source>
</evidence>
<dbReference type="Pfam" id="PF01739">
    <property type="entry name" value="CheR"/>
    <property type="match status" value="1"/>
</dbReference>
<dbReference type="eggNOG" id="COG1352">
    <property type="taxonomic scope" value="Bacteria"/>
</dbReference>
<dbReference type="SUPFAM" id="SSF55785">
    <property type="entry name" value="PYP-like sensor domain (PAS domain)"/>
    <property type="match status" value="2"/>
</dbReference>
<dbReference type="GO" id="GO:0032259">
    <property type="term" value="P:methylation"/>
    <property type="evidence" value="ECO:0007669"/>
    <property type="project" value="UniProtKB-KW"/>
</dbReference>